<name>A0A1H0T8F5_9MICO</name>
<organism evidence="4 5">
    <name type="scientific">Pedococcus dokdonensis</name>
    <dbReference type="NCBI Taxonomy" id="443156"/>
    <lineage>
        <taxon>Bacteria</taxon>
        <taxon>Bacillati</taxon>
        <taxon>Actinomycetota</taxon>
        <taxon>Actinomycetes</taxon>
        <taxon>Micrococcales</taxon>
        <taxon>Intrasporangiaceae</taxon>
        <taxon>Pedococcus</taxon>
    </lineage>
</organism>
<dbReference type="InterPro" id="IPR051918">
    <property type="entry name" value="STPP_CPPED1"/>
</dbReference>
<feature type="region of interest" description="Disordered" evidence="1">
    <location>
        <begin position="28"/>
        <end position="71"/>
    </location>
</feature>
<dbReference type="GO" id="GO:0016787">
    <property type="term" value="F:hydrolase activity"/>
    <property type="evidence" value="ECO:0007669"/>
    <property type="project" value="InterPro"/>
</dbReference>
<dbReference type="EMBL" id="LT629711">
    <property type="protein sequence ID" value="SDP50294.1"/>
    <property type="molecule type" value="Genomic_DNA"/>
</dbReference>
<dbReference type="InterPro" id="IPR029052">
    <property type="entry name" value="Metallo-depent_PP-like"/>
</dbReference>
<dbReference type="Gene3D" id="3.60.21.10">
    <property type="match status" value="1"/>
</dbReference>
<accession>A0A1H0T8F5</accession>
<reference evidence="5" key="1">
    <citation type="submission" date="2016-10" db="EMBL/GenBank/DDBJ databases">
        <authorList>
            <person name="Varghese N."/>
            <person name="Submissions S."/>
        </authorList>
    </citation>
    <scope>NUCLEOTIDE SEQUENCE [LARGE SCALE GENOMIC DNA]</scope>
    <source>
        <strain evidence="5">DSM 22329</strain>
    </source>
</reference>
<dbReference type="STRING" id="443156.SAMN04489867_2683"/>
<dbReference type="PANTHER" id="PTHR43143">
    <property type="entry name" value="METALLOPHOSPHOESTERASE, CALCINEURIN SUPERFAMILY"/>
    <property type="match status" value="1"/>
</dbReference>
<gene>
    <name evidence="4" type="ORF">SAMN04489867_2683</name>
</gene>
<feature type="domain" description="Calcineurin-like phosphoesterase" evidence="3">
    <location>
        <begin position="79"/>
        <end position="294"/>
    </location>
</feature>
<feature type="chain" id="PRO_5039492624" evidence="2">
    <location>
        <begin position="26"/>
        <end position="374"/>
    </location>
</feature>
<dbReference type="PROSITE" id="PS51257">
    <property type="entry name" value="PROKAR_LIPOPROTEIN"/>
    <property type="match status" value="1"/>
</dbReference>
<dbReference type="AlphaFoldDB" id="A0A1H0T8F5"/>
<sequence>MGRRAVGRGLLARGAVVCALVGSLAGCTTPTRSPAPASSPPPASTAITPTTGAAPTPEPTTEPTAEPLPAVEDPATTFSFAVIPDTQPEVRADDPRTDKRNAWLVAHRGQLNLQWVLHSGDVQDWDTPDHQQWVSMSTRFRALAAAGIPFIAAPGNHDTAAVCEGGSACPGADTAVTVRDTTLWNTYYPPSYFGFEGLAEPGRSDNGFRTFRAGGDDWLVLSLEIWPRPGIVDWAKQVVASHPHHNVIVLTHMFLEGDGSISTTNGGYGATTPTQLWDALKGYPNVVMTFSGHTGQVVSGSTPAADGHPVAMFLQAMHAPDTNPVRIVTVDTAKGTITTQVRSSFDRSRPVGQQDVEEVYPYSATITGMRWARP</sequence>
<feature type="compositionally biased region" description="Low complexity" evidence="1">
    <location>
        <begin position="44"/>
        <end position="70"/>
    </location>
</feature>
<evidence type="ECO:0000256" key="2">
    <source>
        <dbReference type="SAM" id="SignalP"/>
    </source>
</evidence>
<feature type="signal peptide" evidence="2">
    <location>
        <begin position="1"/>
        <end position="25"/>
    </location>
</feature>
<protein>
    <submittedName>
        <fullName evidence="4">Calcineurin-like phosphoesterase</fullName>
    </submittedName>
</protein>
<evidence type="ECO:0000313" key="5">
    <source>
        <dbReference type="Proteomes" id="UP000199077"/>
    </source>
</evidence>
<proteinExistence type="predicted"/>
<dbReference type="Pfam" id="PF00149">
    <property type="entry name" value="Metallophos"/>
    <property type="match status" value="1"/>
</dbReference>
<keyword evidence="2" id="KW-0732">Signal</keyword>
<keyword evidence="5" id="KW-1185">Reference proteome</keyword>
<dbReference type="SUPFAM" id="SSF56300">
    <property type="entry name" value="Metallo-dependent phosphatases"/>
    <property type="match status" value="1"/>
</dbReference>
<dbReference type="Proteomes" id="UP000199077">
    <property type="component" value="Chromosome I"/>
</dbReference>
<evidence type="ECO:0000256" key="1">
    <source>
        <dbReference type="SAM" id="MobiDB-lite"/>
    </source>
</evidence>
<evidence type="ECO:0000259" key="3">
    <source>
        <dbReference type="Pfam" id="PF00149"/>
    </source>
</evidence>
<dbReference type="PANTHER" id="PTHR43143:SF5">
    <property type="entry name" value="SECRETED PROTEIN"/>
    <property type="match status" value="1"/>
</dbReference>
<evidence type="ECO:0000313" key="4">
    <source>
        <dbReference type="EMBL" id="SDP50294.1"/>
    </source>
</evidence>
<dbReference type="InterPro" id="IPR004843">
    <property type="entry name" value="Calcineurin-like_PHP"/>
</dbReference>